<dbReference type="PANTHER" id="PTHR43798">
    <property type="entry name" value="MONOACYLGLYCEROL LIPASE"/>
    <property type="match status" value="1"/>
</dbReference>
<keyword evidence="2" id="KW-0012">Acyltransferase</keyword>
<gene>
    <name evidence="2" type="ordered locus">Aeqsu_1956</name>
</gene>
<evidence type="ECO:0000313" key="2">
    <source>
        <dbReference type="EMBL" id="AFL81429.1"/>
    </source>
</evidence>
<dbReference type="OrthoDB" id="9780932at2"/>
<dbReference type="PRINTS" id="PR00111">
    <property type="entry name" value="ABHYDROLASE"/>
</dbReference>
<dbReference type="Proteomes" id="UP000006049">
    <property type="component" value="Chromosome"/>
</dbReference>
<dbReference type="RefSeq" id="WP_014782682.1">
    <property type="nucleotide sequence ID" value="NC_018013.1"/>
</dbReference>
<feature type="domain" description="AB hydrolase-1" evidence="1">
    <location>
        <begin position="14"/>
        <end position="247"/>
    </location>
</feature>
<dbReference type="PATRIC" id="fig|746697.3.peg.1989"/>
<dbReference type="Pfam" id="PF12697">
    <property type="entry name" value="Abhydrolase_6"/>
    <property type="match status" value="1"/>
</dbReference>
<proteinExistence type="predicted"/>
<protein>
    <submittedName>
        <fullName evidence="2">Putative hydrolase or acyltransferase of alpha/beta superfamily</fullName>
    </submittedName>
</protein>
<dbReference type="EMBL" id="CP003280">
    <property type="protein sequence ID" value="AFL81429.1"/>
    <property type="molecule type" value="Genomic_DNA"/>
</dbReference>
<dbReference type="InterPro" id="IPR050266">
    <property type="entry name" value="AB_hydrolase_sf"/>
</dbReference>
<evidence type="ECO:0000313" key="3">
    <source>
        <dbReference type="Proteomes" id="UP000006049"/>
    </source>
</evidence>
<sequence>MKHTKVAGTAFGTIIFIHGNSSSSKIFKETLTYSEIKNTKIAVDLPGHGTSRNDFKGEPDFSAKSYQQQLISFIEKIDDEILLVGNSMGGHLALEIAPKIKRLKGLVIFGTPPVKKPINFEEAFVVVPALQTFFTENPTDVEIAEAAKLAVHNVAHAEQITVDFKNTHPKVRNAIAFDLMNDNLVDEAALFVSLNIKKFIISGNQDPTVNHNYLKKLCEQCGESCTFISIENCGHFPSLEQPTEFNKAIAKIANQVF</sequence>
<dbReference type="eggNOG" id="COG2267">
    <property type="taxonomic scope" value="Bacteria"/>
</dbReference>
<accession>I3YWR1</accession>
<keyword evidence="2" id="KW-0808">Transferase</keyword>
<dbReference type="HOGENOM" id="CLU_020336_50_2_10"/>
<dbReference type="AlphaFoldDB" id="I3YWR1"/>
<evidence type="ECO:0000259" key="1">
    <source>
        <dbReference type="Pfam" id="PF12697"/>
    </source>
</evidence>
<dbReference type="GO" id="GO:0016787">
    <property type="term" value="F:hydrolase activity"/>
    <property type="evidence" value="ECO:0007669"/>
    <property type="project" value="UniProtKB-KW"/>
</dbReference>
<dbReference type="GO" id="GO:0016746">
    <property type="term" value="F:acyltransferase activity"/>
    <property type="evidence" value="ECO:0007669"/>
    <property type="project" value="UniProtKB-KW"/>
</dbReference>
<dbReference type="InterPro" id="IPR000073">
    <property type="entry name" value="AB_hydrolase_1"/>
</dbReference>
<dbReference type="Gene3D" id="3.40.50.1820">
    <property type="entry name" value="alpha/beta hydrolase"/>
    <property type="match status" value="1"/>
</dbReference>
<keyword evidence="3" id="KW-1185">Reference proteome</keyword>
<dbReference type="KEGG" id="asl:Aeqsu_1956"/>
<keyword evidence="2" id="KW-0378">Hydrolase</keyword>
<dbReference type="InterPro" id="IPR029058">
    <property type="entry name" value="AB_hydrolase_fold"/>
</dbReference>
<name>I3YWR1_AEQSU</name>
<reference evidence="2 3" key="1">
    <citation type="submission" date="2012-06" db="EMBL/GenBank/DDBJ databases">
        <title>The complete genome of Aequorivita sublithincola DSM 14238.</title>
        <authorList>
            <consortium name="US DOE Joint Genome Institute (JGI-PGF)"/>
            <person name="Lucas S."/>
            <person name="Copeland A."/>
            <person name="Lapidus A."/>
            <person name="Goodwin L."/>
            <person name="Pitluck S."/>
            <person name="Peters L."/>
            <person name="Munk A.C.C."/>
            <person name="Kyrpides N."/>
            <person name="Mavromatis K."/>
            <person name="Pagani I."/>
            <person name="Ivanova N."/>
            <person name="Ovchinnikova G."/>
            <person name="Zeytun A."/>
            <person name="Detter J.C."/>
            <person name="Han C."/>
            <person name="Land M."/>
            <person name="Hauser L."/>
            <person name="Markowitz V."/>
            <person name="Cheng J.-F."/>
            <person name="Hugenholtz P."/>
            <person name="Woyke T."/>
            <person name="Wu D."/>
            <person name="Tindall B."/>
            <person name="Faehnrich R."/>
            <person name="Brambilla E."/>
            <person name="Klenk H.-P."/>
            <person name="Eisen J.A."/>
        </authorList>
    </citation>
    <scope>NUCLEOTIDE SEQUENCE [LARGE SCALE GENOMIC DNA]</scope>
    <source>
        <strain evidence="3">DSM 14238 / LMG 21431 / ACAM 643 / 9-3</strain>
    </source>
</reference>
<organism evidence="2 3">
    <name type="scientific">Aequorivita sublithincola (strain DSM 14238 / LMG 21431 / ACAM 643 / 9-3)</name>
    <dbReference type="NCBI Taxonomy" id="746697"/>
    <lineage>
        <taxon>Bacteria</taxon>
        <taxon>Pseudomonadati</taxon>
        <taxon>Bacteroidota</taxon>
        <taxon>Flavobacteriia</taxon>
        <taxon>Flavobacteriales</taxon>
        <taxon>Flavobacteriaceae</taxon>
        <taxon>Aequorivita</taxon>
    </lineage>
</organism>
<dbReference type="SUPFAM" id="SSF53474">
    <property type="entry name" value="alpha/beta-Hydrolases"/>
    <property type="match status" value="1"/>
</dbReference>